<accession>A0A9D2TBW6</accession>
<feature type="transmembrane region" description="Helical" evidence="1">
    <location>
        <begin position="487"/>
        <end position="511"/>
    </location>
</feature>
<dbReference type="EMBL" id="DWVZ01000204">
    <property type="protein sequence ID" value="HJC64795.1"/>
    <property type="molecule type" value="Genomic_DNA"/>
</dbReference>
<feature type="transmembrane region" description="Helical" evidence="1">
    <location>
        <begin position="458"/>
        <end position="481"/>
    </location>
</feature>
<reference evidence="2" key="1">
    <citation type="journal article" date="2021" name="PeerJ">
        <title>Extensive microbial diversity within the chicken gut microbiome revealed by metagenomics and culture.</title>
        <authorList>
            <person name="Gilroy R."/>
            <person name="Ravi A."/>
            <person name="Getino M."/>
            <person name="Pursley I."/>
            <person name="Horton D.L."/>
            <person name="Alikhan N.F."/>
            <person name="Baker D."/>
            <person name="Gharbi K."/>
            <person name="Hall N."/>
            <person name="Watson M."/>
            <person name="Adriaenssens E.M."/>
            <person name="Foster-Nyarko E."/>
            <person name="Jarju S."/>
            <person name="Secka A."/>
            <person name="Antonio M."/>
            <person name="Oren A."/>
            <person name="Chaudhuri R.R."/>
            <person name="La Ragione R."/>
            <person name="Hildebrand F."/>
            <person name="Pallen M.J."/>
        </authorList>
    </citation>
    <scope>NUCLEOTIDE SEQUENCE</scope>
    <source>
        <strain evidence="2">ChiBcec2-3848</strain>
    </source>
</reference>
<feature type="transmembrane region" description="Helical" evidence="1">
    <location>
        <begin position="175"/>
        <end position="195"/>
    </location>
</feature>
<keyword evidence="1" id="KW-1133">Transmembrane helix</keyword>
<evidence type="ECO:0000256" key="1">
    <source>
        <dbReference type="SAM" id="Phobius"/>
    </source>
</evidence>
<evidence type="ECO:0000313" key="3">
    <source>
        <dbReference type="Proteomes" id="UP000823886"/>
    </source>
</evidence>
<dbReference type="Pfam" id="PF16962">
    <property type="entry name" value="ABC_export"/>
    <property type="match status" value="1"/>
</dbReference>
<feature type="transmembrane region" description="Helical" evidence="1">
    <location>
        <begin position="141"/>
        <end position="163"/>
    </location>
</feature>
<dbReference type="InterPro" id="IPR031584">
    <property type="entry name" value="Put_ABC_export"/>
</dbReference>
<name>A0A9D2TBW6_9FIRM</name>
<dbReference type="AlphaFoldDB" id="A0A9D2TBW6"/>
<feature type="transmembrane region" description="Helical" evidence="1">
    <location>
        <begin position="105"/>
        <end position="129"/>
    </location>
</feature>
<comment type="caution">
    <text evidence="2">The sequence shown here is derived from an EMBL/GenBank/DDBJ whole genome shotgun (WGS) entry which is preliminary data.</text>
</comment>
<proteinExistence type="predicted"/>
<gene>
    <name evidence="2" type="ORF">H9753_14465</name>
</gene>
<evidence type="ECO:0000313" key="2">
    <source>
        <dbReference type="EMBL" id="HJC64795.1"/>
    </source>
</evidence>
<organism evidence="2 3">
    <name type="scientific">Candidatus Blautia merdavium</name>
    <dbReference type="NCBI Taxonomy" id="2838494"/>
    <lineage>
        <taxon>Bacteria</taxon>
        <taxon>Bacillati</taxon>
        <taxon>Bacillota</taxon>
        <taxon>Clostridia</taxon>
        <taxon>Lachnospirales</taxon>
        <taxon>Lachnospiraceae</taxon>
        <taxon>Blautia</taxon>
    </lineage>
</organism>
<keyword evidence="1" id="KW-0472">Membrane</keyword>
<feature type="transmembrane region" description="Helical" evidence="1">
    <location>
        <begin position="422"/>
        <end position="446"/>
    </location>
</feature>
<feature type="transmembrane region" description="Helical" evidence="1">
    <location>
        <begin position="20"/>
        <end position="46"/>
    </location>
</feature>
<feature type="transmembrane region" description="Helical" evidence="1">
    <location>
        <begin position="323"/>
        <end position="343"/>
    </location>
</feature>
<feature type="transmembrane region" description="Helical" evidence="1">
    <location>
        <begin position="386"/>
        <end position="410"/>
    </location>
</feature>
<reference evidence="2" key="2">
    <citation type="submission" date="2021-04" db="EMBL/GenBank/DDBJ databases">
        <authorList>
            <person name="Gilroy R."/>
        </authorList>
    </citation>
    <scope>NUCLEOTIDE SEQUENCE</scope>
    <source>
        <strain evidence="2">ChiBcec2-3848</strain>
    </source>
</reference>
<sequence length="520" mass="57942">MRGLAYLFVRKNLGMIRNQFRTVTSALFMVFILLVYGGLVAACLAMAKTDYLAETMAVGTNLALLAGIGMLALLAVSTLVSKRKALVYDTDAFYLYSGPYSRSQINGYVLMQTLLQGLFLGLLGTFMSAMLSMTSYFPLRFLLFSIVVYWLLMTFFLLVNDYIYMWSLVDPKYRIWTYVVPVLLLAAAGLVFLLSCMDTDFKLKESFLAFAQGEQFYYIPFFGWAKWAMNSFIEGNPAGAFLGILLLLVFDIAAAAAFLRFDKDIAEQAAADAQEVTAYLRNVKEHGTQPVELKKVKRVKADFREGAGAVFSKNLLLMKKTGNFLRGQDVFLIVLYFLISLFVLPSNTFYMFCYMMIFWMLNLLNDSDMMRDLKNYQIYLIPDSPFKKLVCVVLPTFLKVSVVAGAAVVFAGVFTKMPAGEILNWLVMILGYVMILISGTVLSVRLLGSRTNAYAENLLRMVIVAGAAVPSALAGILLFFLCRNLALVMALISAATLIMNLAVTVLILVCCQGMMNGKEL</sequence>
<dbReference type="Proteomes" id="UP000823886">
    <property type="component" value="Unassembled WGS sequence"/>
</dbReference>
<feature type="transmembrane region" description="Helical" evidence="1">
    <location>
        <begin position="58"/>
        <end position="80"/>
    </location>
</feature>
<feature type="transmembrane region" description="Helical" evidence="1">
    <location>
        <begin position="239"/>
        <end position="259"/>
    </location>
</feature>
<protein>
    <submittedName>
        <fullName evidence="2">ABC exporter domain-containing protein</fullName>
    </submittedName>
</protein>
<keyword evidence="1" id="KW-0812">Transmembrane</keyword>